<protein>
    <recommendedName>
        <fullName evidence="2">Isochorismatase-like domain-containing protein</fullName>
    </recommendedName>
</protein>
<dbReference type="AlphaFoldDB" id="A0A5N6X5N9"/>
<evidence type="ECO:0000259" key="2">
    <source>
        <dbReference type="Pfam" id="PF00857"/>
    </source>
</evidence>
<dbReference type="EMBL" id="ML741785">
    <property type="protein sequence ID" value="KAE8328524.1"/>
    <property type="molecule type" value="Genomic_DNA"/>
</dbReference>
<proteinExistence type="inferred from homology"/>
<dbReference type="Proteomes" id="UP000325945">
    <property type="component" value="Unassembled WGS sequence"/>
</dbReference>
<feature type="domain" description="Isochorismatase-like" evidence="2">
    <location>
        <begin position="40"/>
        <end position="111"/>
    </location>
</feature>
<comment type="similarity">
    <text evidence="1">Belongs to the isochorismatase family.</text>
</comment>
<dbReference type="Pfam" id="PF00857">
    <property type="entry name" value="Isochorismatase"/>
    <property type="match status" value="1"/>
</dbReference>
<keyword evidence="4" id="KW-1185">Reference proteome</keyword>
<evidence type="ECO:0000313" key="3">
    <source>
        <dbReference type="EMBL" id="KAE8328524.1"/>
    </source>
</evidence>
<dbReference type="Gene3D" id="3.40.50.850">
    <property type="entry name" value="Isochorismatase-like"/>
    <property type="match status" value="1"/>
</dbReference>
<sequence length="299" mass="33915">MTQLTNDRPSFGERYAILNLDWMTVLSPRSMTIFSTLSFERGHPEVQSDTPFARLTAPFGTFEHNSDVEKIASQFHTDENDVILNKTRWSATMGNSLEQILKTQRIDTVTFQSTTMRFKIPILVALTAGGSMVSAIKLPSTFCVQVIPEVISGLNPDRIYEHARSKVCSAGCIVKVSDYQSKAREMGIQIIEEQSKEMGAPELSSEYTKVLDSIYNTALEKCEAKQLGETNICDVDPAQGRKIGQCVKRNMLSIVFDQPEAFWSILTTKCEEQYRFFSNEDLWEIKVPQYLERFATERC</sequence>
<organism evidence="3 4">
    <name type="scientific">Aspergillus sergii</name>
    <dbReference type="NCBI Taxonomy" id="1034303"/>
    <lineage>
        <taxon>Eukaryota</taxon>
        <taxon>Fungi</taxon>
        <taxon>Dikarya</taxon>
        <taxon>Ascomycota</taxon>
        <taxon>Pezizomycotina</taxon>
        <taxon>Eurotiomycetes</taxon>
        <taxon>Eurotiomycetidae</taxon>
        <taxon>Eurotiales</taxon>
        <taxon>Aspergillaceae</taxon>
        <taxon>Aspergillus</taxon>
        <taxon>Aspergillus subgen. Circumdati</taxon>
    </lineage>
</organism>
<dbReference type="InterPro" id="IPR000868">
    <property type="entry name" value="Isochorismatase-like_dom"/>
</dbReference>
<reference evidence="4" key="1">
    <citation type="submission" date="2019-04" db="EMBL/GenBank/DDBJ databases">
        <title>Friends and foes A comparative genomics studyof 23 Aspergillus species from section Flavi.</title>
        <authorList>
            <consortium name="DOE Joint Genome Institute"/>
            <person name="Kjaerbolling I."/>
            <person name="Vesth T."/>
            <person name="Frisvad J.C."/>
            <person name="Nybo J.L."/>
            <person name="Theobald S."/>
            <person name="Kildgaard S."/>
            <person name="Isbrandt T."/>
            <person name="Kuo A."/>
            <person name="Sato A."/>
            <person name="Lyhne E.K."/>
            <person name="Kogle M.E."/>
            <person name="Wiebenga A."/>
            <person name="Kun R.S."/>
            <person name="Lubbers R.J."/>
            <person name="Makela M.R."/>
            <person name="Barry K."/>
            <person name="Chovatia M."/>
            <person name="Clum A."/>
            <person name="Daum C."/>
            <person name="Haridas S."/>
            <person name="He G."/>
            <person name="LaButti K."/>
            <person name="Lipzen A."/>
            <person name="Mondo S."/>
            <person name="Riley R."/>
            <person name="Salamov A."/>
            <person name="Simmons B.A."/>
            <person name="Magnuson J.K."/>
            <person name="Henrissat B."/>
            <person name="Mortensen U.H."/>
            <person name="Larsen T.O."/>
            <person name="Devries R.P."/>
            <person name="Grigoriev I.V."/>
            <person name="Machida M."/>
            <person name="Baker S.E."/>
            <person name="Andersen M.R."/>
        </authorList>
    </citation>
    <scope>NUCLEOTIDE SEQUENCE [LARGE SCALE GENOMIC DNA]</scope>
    <source>
        <strain evidence="4">CBS 130017</strain>
    </source>
</reference>
<gene>
    <name evidence="3" type="ORF">BDV39DRAFT_204044</name>
</gene>
<evidence type="ECO:0000256" key="1">
    <source>
        <dbReference type="ARBA" id="ARBA00006336"/>
    </source>
</evidence>
<accession>A0A5N6X5N9</accession>
<dbReference type="InterPro" id="IPR036380">
    <property type="entry name" value="Isochorismatase-like_sf"/>
</dbReference>
<name>A0A5N6X5N9_9EURO</name>
<dbReference type="SUPFAM" id="SSF52499">
    <property type="entry name" value="Isochorismatase-like hydrolases"/>
    <property type="match status" value="1"/>
</dbReference>
<evidence type="ECO:0000313" key="4">
    <source>
        <dbReference type="Proteomes" id="UP000325945"/>
    </source>
</evidence>